<organism evidence="2 3">
    <name type="scientific">Mucilaginibacter polytrichastri</name>
    <dbReference type="NCBI Taxonomy" id="1302689"/>
    <lineage>
        <taxon>Bacteria</taxon>
        <taxon>Pseudomonadati</taxon>
        <taxon>Bacteroidota</taxon>
        <taxon>Sphingobacteriia</taxon>
        <taxon>Sphingobacteriales</taxon>
        <taxon>Sphingobacteriaceae</taxon>
        <taxon>Mucilaginibacter</taxon>
    </lineage>
</organism>
<dbReference type="AlphaFoldDB" id="A0A1Q5ZV58"/>
<protein>
    <recommendedName>
        <fullName evidence="1">Sacsin/Nov domain-containing protein</fullName>
    </recommendedName>
</protein>
<dbReference type="Proteomes" id="UP000186720">
    <property type="component" value="Unassembled WGS sequence"/>
</dbReference>
<keyword evidence="3" id="KW-1185">Reference proteome</keyword>
<dbReference type="SUPFAM" id="SSF55874">
    <property type="entry name" value="ATPase domain of HSP90 chaperone/DNA topoisomerase II/histidine kinase"/>
    <property type="match status" value="1"/>
</dbReference>
<feature type="domain" description="Sacsin/Nov" evidence="1">
    <location>
        <begin position="44"/>
        <end position="152"/>
    </location>
</feature>
<dbReference type="NCBIfam" id="NF047352">
    <property type="entry name" value="P_loop_sacsin"/>
    <property type="match status" value="1"/>
</dbReference>
<accession>A0A1Q5ZV58</accession>
<evidence type="ECO:0000259" key="1">
    <source>
        <dbReference type="Pfam" id="PF25794"/>
    </source>
</evidence>
<proteinExistence type="predicted"/>
<dbReference type="PANTHER" id="PTHR32387:SF0">
    <property type="entry name" value="PROTEIN NO VEIN"/>
    <property type="match status" value="1"/>
</dbReference>
<dbReference type="PANTHER" id="PTHR32387">
    <property type="entry name" value="WU:FJ29H11"/>
    <property type="match status" value="1"/>
</dbReference>
<gene>
    <name evidence="2" type="ORF">RG47T_1108</name>
</gene>
<name>A0A1Q5ZV58_9SPHI</name>
<dbReference type="InterPro" id="IPR036890">
    <property type="entry name" value="HATPase_C_sf"/>
</dbReference>
<dbReference type="EMBL" id="MPPL01000001">
    <property type="protein sequence ID" value="OKS85662.1"/>
    <property type="molecule type" value="Genomic_DNA"/>
</dbReference>
<evidence type="ECO:0000313" key="3">
    <source>
        <dbReference type="Proteomes" id="UP000186720"/>
    </source>
</evidence>
<evidence type="ECO:0000313" key="2">
    <source>
        <dbReference type="EMBL" id="OKS85662.1"/>
    </source>
</evidence>
<comment type="caution">
    <text evidence="2">The sequence shown here is derived from an EMBL/GenBank/DDBJ whole genome shotgun (WGS) entry which is preliminary data.</text>
</comment>
<dbReference type="Gene3D" id="3.30.565.10">
    <property type="entry name" value="Histidine kinase-like ATPase, C-terminal domain"/>
    <property type="match status" value="1"/>
</dbReference>
<reference evidence="2 3" key="1">
    <citation type="submission" date="2016-11" db="EMBL/GenBank/DDBJ databases">
        <title>Whole Genome Sequencing of Mucilaginibacter polytrichastri RG4-7(T) isolated from the moss sample.</title>
        <authorList>
            <person name="Li Y."/>
        </authorList>
    </citation>
    <scope>NUCLEOTIDE SEQUENCE [LARGE SCALE GENOMIC DNA]</scope>
    <source>
        <strain evidence="2 3">RG4-7</strain>
    </source>
</reference>
<sequence>MLHKAFTDFRYLQNLNFNMEEKNWFAALTNKRLNTVETLKEAGLNTFINHIIGTYHEPAHFIYELLQNADDAKASKARLELKKDGILFTHNGKINFTITNPEYEREQDAAPGHINAITAFSLSGKRDKPVSSIGKFGIGFKSIFQYTNTPHIYNPPYCFKIEQFIVPHEIKLQDGLLWDKETTAFWLPFDKREKPLPQAYTEISARLKEIKNPLLFLKNLDTLDIINSIIFTRFIKEIEEIEPIVPSPYIKISKVKLNNDTIIKFSQKVKIIDQSAKTCFQSVNVGFVLNEAGHITADEEYKHYFKHAWCYLPTMHETRLNYILNAPFLLSPNRETIKESRTENKQLIAALNQLASIAIDCLDQLGYITESINNTLPVLKNVTADFMPIAKTIITKIKAVKERQGM</sequence>
<dbReference type="Pfam" id="PF25794">
    <property type="entry name" value="SACS"/>
    <property type="match status" value="1"/>
</dbReference>
<dbReference type="InterPro" id="IPR052957">
    <property type="entry name" value="Auxin_embryo_med"/>
</dbReference>
<dbReference type="InterPro" id="IPR058210">
    <property type="entry name" value="SACS/Nov_dom"/>
</dbReference>